<dbReference type="AlphaFoldDB" id="A0A177NI98"/>
<dbReference type="STRING" id="980561.A1359_05590"/>
<name>A0A177NI98_9GAMM</name>
<dbReference type="Pfam" id="PF12974">
    <property type="entry name" value="Phosphonate-bd"/>
    <property type="match status" value="1"/>
</dbReference>
<evidence type="ECO:0000313" key="1">
    <source>
        <dbReference type="EMBL" id="OAI17846.1"/>
    </source>
</evidence>
<protein>
    <submittedName>
        <fullName evidence="1">Uncharacterized protein</fullName>
    </submittedName>
</protein>
<sequence>MGFNTWSFADTQHISFAYLEAGLKDLNDADRHVAVQLLAKELIRDSGNEIKVFPLNSMAEMLDMIEVGKVNYVIINSYLYLTGRQKLQPFLTDEIWGIQRAQEAKENYVLVVAQDFNYQNLQSLLGKSISIHKDYLLVNFYLNYLVKKEAKLPINKFFKRIKDTRTDSQAVLDVFFKTSDSCLVPQYIVDLVAELNPSVLKGIRIVHYSGAKFIPALVLRLKNNSVDTSNMIRNNLLTLSDNARGQEIMNLFSIKSIKPINANALQDMIKLYDEYQSMAVEK</sequence>
<dbReference type="EMBL" id="LUUI01000085">
    <property type="protein sequence ID" value="OAI17846.1"/>
    <property type="molecule type" value="Genomic_DNA"/>
</dbReference>
<gene>
    <name evidence="1" type="ORF">A1359_05590</name>
</gene>
<evidence type="ECO:0000313" key="2">
    <source>
        <dbReference type="Proteomes" id="UP000078476"/>
    </source>
</evidence>
<dbReference type="Gene3D" id="3.40.190.10">
    <property type="entry name" value="Periplasmic binding protein-like II"/>
    <property type="match status" value="2"/>
</dbReference>
<accession>A0A177NI98</accession>
<comment type="caution">
    <text evidence="1">The sequence shown here is derived from an EMBL/GenBank/DDBJ whole genome shotgun (WGS) entry which is preliminary data.</text>
</comment>
<reference evidence="1 2" key="1">
    <citation type="submission" date="2016-03" db="EMBL/GenBank/DDBJ databases">
        <authorList>
            <person name="Ploux O."/>
        </authorList>
    </citation>
    <scope>NUCLEOTIDE SEQUENCE [LARGE SCALE GENOMIC DNA]</scope>
    <source>
        <strain evidence="1 2">R-45370</strain>
    </source>
</reference>
<keyword evidence="2" id="KW-1185">Reference proteome</keyword>
<dbReference type="SUPFAM" id="SSF53850">
    <property type="entry name" value="Periplasmic binding protein-like II"/>
    <property type="match status" value="1"/>
</dbReference>
<dbReference type="Proteomes" id="UP000078476">
    <property type="component" value="Unassembled WGS sequence"/>
</dbReference>
<proteinExistence type="predicted"/>
<organism evidence="1 2">
    <name type="scientific">Methylomonas lenta</name>
    <dbReference type="NCBI Taxonomy" id="980561"/>
    <lineage>
        <taxon>Bacteria</taxon>
        <taxon>Pseudomonadati</taxon>
        <taxon>Pseudomonadota</taxon>
        <taxon>Gammaproteobacteria</taxon>
        <taxon>Methylococcales</taxon>
        <taxon>Methylococcaceae</taxon>
        <taxon>Methylomonas</taxon>
    </lineage>
</organism>